<gene>
    <name evidence="9" type="ORF">GIS00_05835</name>
</gene>
<proteinExistence type="predicted"/>
<evidence type="ECO:0000313" key="10">
    <source>
        <dbReference type="Proteomes" id="UP000460221"/>
    </source>
</evidence>
<keyword evidence="10" id="KW-1185">Reference proteome</keyword>
<dbReference type="PANTHER" id="PTHR34820:SF4">
    <property type="entry name" value="INNER MEMBRANE PROTEIN YEBZ"/>
    <property type="match status" value="1"/>
</dbReference>
<evidence type="ECO:0000259" key="8">
    <source>
        <dbReference type="Pfam" id="PF05425"/>
    </source>
</evidence>
<evidence type="ECO:0000256" key="4">
    <source>
        <dbReference type="ARBA" id="ARBA00022989"/>
    </source>
</evidence>
<dbReference type="Pfam" id="PF05425">
    <property type="entry name" value="CopD"/>
    <property type="match status" value="1"/>
</dbReference>
<reference evidence="9 10" key="1">
    <citation type="submission" date="2019-11" db="EMBL/GenBank/DDBJ databases">
        <authorList>
            <person name="Jiang L.-Q."/>
        </authorList>
    </citation>
    <scope>NUCLEOTIDE SEQUENCE [LARGE SCALE GENOMIC DNA]</scope>
    <source>
        <strain evidence="9 10">YIM 132087</strain>
    </source>
</reference>
<evidence type="ECO:0000256" key="6">
    <source>
        <dbReference type="SAM" id="MobiDB-lite"/>
    </source>
</evidence>
<keyword evidence="4 7" id="KW-1133">Transmembrane helix</keyword>
<protein>
    <submittedName>
        <fullName evidence="9">Copper resistance protein CopD</fullName>
    </submittedName>
</protein>
<feature type="transmembrane region" description="Helical" evidence="7">
    <location>
        <begin position="163"/>
        <end position="183"/>
    </location>
</feature>
<feature type="transmembrane region" description="Helical" evidence="7">
    <location>
        <begin position="75"/>
        <end position="97"/>
    </location>
</feature>
<evidence type="ECO:0000256" key="3">
    <source>
        <dbReference type="ARBA" id="ARBA00022692"/>
    </source>
</evidence>
<organism evidence="9 10">
    <name type="scientific">Nakamurella alba</name>
    <dbReference type="NCBI Taxonomy" id="2665158"/>
    <lineage>
        <taxon>Bacteria</taxon>
        <taxon>Bacillati</taxon>
        <taxon>Actinomycetota</taxon>
        <taxon>Actinomycetes</taxon>
        <taxon>Nakamurellales</taxon>
        <taxon>Nakamurellaceae</taxon>
        <taxon>Nakamurella</taxon>
    </lineage>
</organism>
<feature type="transmembrane region" description="Helical" evidence="7">
    <location>
        <begin position="570"/>
        <end position="591"/>
    </location>
</feature>
<dbReference type="PANTHER" id="PTHR34820">
    <property type="entry name" value="INNER MEMBRANE PROTEIN YEBZ"/>
    <property type="match status" value="1"/>
</dbReference>
<keyword evidence="5 7" id="KW-0472">Membrane</keyword>
<dbReference type="Pfam" id="PF09678">
    <property type="entry name" value="Caa3_CtaG"/>
    <property type="match status" value="1"/>
</dbReference>
<evidence type="ECO:0000313" key="9">
    <source>
        <dbReference type="EMBL" id="MTD13464.1"/>
    </source>
</evidence>
<comment type="subcellular location">
    <subcellularLocation>
        <location evidence="1">Cell membrane</location>
        <topology evidence="1">Multi-pass membrane protein</topology>
    </subcellularLocation>
</comment>
<dbReference type="EMBL" id="WLYK01000001">
    <property type="protein sequence ID" value="MTD13464.1"/>
    <property type="molecule type" value="Genomic_DNA"/>
</dbReference>
<feature type="transmembrane region" description="Helical" evidence="7">
    <location>
        <begin position="254"/>
        <end position="278"/>
    </location>
</feature>
<keyword evidence="2" id="KW-1003">Cell membrane</keyword>
<feature type="transmembrane region" description="Helical" evidence="7">
    <location>
        <begin position="540"/>
        <end position="558"/>
    </location>
</feature>
<sequence length="705" mass="75252">MSGSSSIGTDDPPAGAPEGSAPTRRRDPWTVTSVSIAAVLMAMCVAGAVAAIVPTRGTATGIVDASRAVQLSVPIVHGIYDMAAAFTIGWLVAAVFFCPPQRSGLLDVGGYRAMRAAALSALVWLVSALALVPITIADEFGRPFGQAIDADLVLTAIAQLDTVRGFVISAAFVVLVAVIAWSVLRPGWAFLLLILAFCALLPQAAGGHASSDSNHDVAVDTMLYHLVGITVWIGGLIAFLGLARQKVPFLTTIARRYSATALVAFVLVGLSGMGNAWVRLTYIQDLWTTPYGRLLIIKTVLLIVLGVIGYAHRQRTLPALATGERRPLVRLAVVEVLIMAATVGVATALSRTATPPPSGAAPSQTELELGFSMPGPPDLWRFITAWRFDWLVGGLTVVAAVVYVLAVIRIRRKGIAWPPGRTVAWLLGCLLVLIATSSGLGRYAQTQFSLHMVAHMILGMLAPILLVLGGPTTLALRALPTAPRGGPPGAREALVAVLNSRLTRVLTHPLFVLPLFIGSFYAVYFTGLFETLMSSHLGHVFMNVHFLVVGYLYYWVIIGVDPAPRRWPHIVKLGILLAALPFHAFFGLALMNSRTAMATNYYQSLQIPWVGDLAADQRLGGGIAWGITELPMLIVLVALLAQWARTEERQNRTVDRQKDERGDAELDAYNQMLAGLAERGRRGSAAGSPKPDASESTGDPGDRPS</sequence>
<dbReference type="GO" id="GO:0006825">
    <property type="term" value="P:copper ion transport"/>
    <property type="evidence" value="ECO:0007669"/>
    <property type="project" value="InterPro"/>
</dbReference>
<feature type="transmembrane region" description="Helical" evidence="7">
    <location>
        <begin position="331"/>
        <end position="349"/>
    </location>
</feature>
<dbReference type="InterPro" id="IPR019108">
    <property type="entry name" value="Caa3_assmbl_CtaG-rel"/>
</dbReference>
<feature type="transmembrane region" description="Helical" evidence="7">
    <location>
        <begin position="222"/>
        <end position="242"/>
    </location>
</feature>
<accession>A0A7K1FKR7</accession>
<evidence type="ECO:0000256" key="1">
    <source>
        <dbReference type="ARBA" id="ARBA00004651"/>
    </source>
</evidence>
<feature type="transmembrane region" description="Helical" evidence="7">
    <location>
        <begin position="290"/>
        <end position="311"/>
    </location>
</feature>
<dbReference type="InterPro" id="IPR008457">
    <property type="entry name" value="Cu-R_CopD_dom"/>
</dbReference>
<keyword evidence="3 7" id="KW-0812">Transmembrane</keyword>
<name>A0A7K1FKR7_9ACTN</name>
<evidence type="ECO:0000256" key="7">
    <source>
        <dbReference type="SAM" id="Phobius"/>
    </source>
</evidence>
<dbReference type="InterPro" id="IPR032694">
    <property type="entry name" value="CopC/D"/>
</dbReference>
<evidence type="ECO:0000256" key="2">
    <source>
        <dbReference type="ARBA" id="ARBA00022475"/>
    </source>
</evidence>
<feature type="domain" description="Copper resistance protein D" evidence="8">
    <location>
        <begin position="253"/>
        <end position="349"/>
    </location>
</feature>
<feature type="transmembrane region" description="Helical" evidence="7">
    <location>
        <begin position="190"/>
        <end position="210"/>
    </location>
</feature>
<feature type="transmembrane region" description="Helical" evidence="7">
    <location>
        <begin position="623"/>
        <end position="643"/>
    </location>
</feature>
<comment type="caution">
    <text evidence="9">The sequence shown here is derived from an EMBL/GenBank/DDBJ whole genome shotgun (WGS) entry which is preliminary data.</text>
</comment>
<evidence type="ECO:0000256" key="5">
    <source>
        <dbReference type="ARBA" id="ARBA00023136"/>
    </source>
</evidence>
<feature type="transmembrane region" description="Helical" evidence="7">
    <location>
        <begin position="510"/>
        <end position="528"/>
    </location>
</feature>
<feature type="transmembrane region" description="Helical" evidence="7">
    <location>
        <begin position="117"/>
        <end position="136"/>
    </location>
</feature>
<feature type="transmembrane region" description="Helical" evidence="7">
    <location>
        <begin position="34"/>
        <end position="55"/>
    </location>
</feature>
<dbReference type="AlphaFoldDB" id="A0A7K1FKR7"/>
<feature type="transmembrane region" description="Helical" evidence="7">
    <location>
        <begin position="422"/>
        <end position="440"/>
    </location>
</feature>
<dbReference type="Proteomes" id="UP000460221">
    <property type="component" value="Unassembled WGS sequence"/>
</dbReference>
<feature type="region of interest" description="Disordered" evidence="6">
    <location>
        <begin position="1"/>
        <end position="26"/>
    </location>
</feature>
<feature type="transmembrane region" description="Helical" evidence="7">
    <location>
        <begin position="452"/>
        <end position="476"/>
    </location>
</feature>
<feature type="transmembrane region" description="Helical" evidence="7">
    <location>
        <begin position="390"/>
        <end position="410"/>
    </location>
</feature>
<dbReference type="GO" id="GO:0005886">
    <property type="term" value="C:plasma membrane"/>
    <property type="evidence" value="ECO:0007669"/>
    <property type="project" value="UniProtKB-SubCell"/>
</dbReference>
<dbReference type="RefSeq" id="WP_154767324.1">
    <property type="nucleotide sequence ID" value="NZ_WLYK01000001.1"/>
</dbReference>
<feature type="region of interest" description="Disordered" evidence="6">
    <location>
        <begin position="679"/>
        <end position="705"/>
    </location>
</feature>